<dbReference type="EMBL" id="ML143527">
    <property type="protein sequence ID" value="TBU22751.1"/>
    <property type="molecule type" value="Genomic_DNA"/>
</dbReference>
<organism evidence="1">
    <name type="scientific">Dichomitus squalens</name>
    <dbReference type="NCBI Taxonomy" id="114155"/>
    <lineage>
        <taxon>Eukaryota</taxon>
        <taxon>Fungi</taxon>
        <taxon>Dikarya</taxon>
        <taxon>Basidiomycota</taxon>
        <taxon>Agaricomycotina</taxon>
        <taxon>Agaricomycetes</taxon>
        <taxon>Polyporales</taxon>
        <taxon>Polyporaceae</taxon>
        <taxon>Dichomitus</taxon>
    </lineage>
</organism>
<reference evidence="1" key="1">
    <citation type="submission" date="2019-01" db="EMBL/GenBank/DDBJ databases">
        <title>Draft genome sequences of three monokaryotic isolates of the white-rot basidiomycete fungus Dichomitus squalens.</title>
        <authorList>
            <consortium name="DOE Joint Genome Institute"/>
            <person name="Lopez S.C."/>
            <person name="Andreopoulos B."/>
            <person name="Pangilinan J."/>
            <person name="Lipzen A."/>
            <person name="Riley R."/>
            <person name="Ahrendt S."/>
            <person name="Ng V."/>
            <person name="Barry K."/>
            <person name="Daum C."/>
            <person name="Grigoriev I.V."/>
            <person name="Hilden K.S."/>
            <person name="Makela M.R."/>
            <person name="de Vries R.P."/>
        </authorList>
    </citation>
    <scope>NUCLEOTIDE SEQUENCE [LARGE SCALE GENOMIC DNA]</scope>
    <source>
        <strain evidence="1">OM18370.1</strain>
    </source>
</reference>
<sequence length="80" mass="8836">MRLWCETLAAWRRLLGCATSLRPIKSIAQKIGRSTHEIPCIQRLDSVLLLPSVINAGFLEMDGLHSGSIVPKGGVGQRRR</sequence>
<dbReference type="EMBL" id="ML143758">
    <property type="protein sequence ID" value="TBU21097.1"/>
    <property type="molecule type" value="Genomic_DNA"/>
</dbReference>
<protein>
    <submittedName>
        <fullName evidence="1">Uncharacterized protein</fullName>
    </submittedName>
</protein>
<gene>
    <name evidence="2" type="ORF">BD311DRAFT_769775</name>
    <name evidence="1" type="ORF">BD311DRAFT_772469</name>
</gene>
<dbReference type="AlphaFoldDB" id="A0A4Q9M4E6"/>
<dbReference type="Proteomes" id="UP000292957">
    <property type="component" value="Unassembled WGS sequence"/>
</dbReference>
<evidence type="ECO:0000313" key="2">
    <source>
        <dbReference type="EMBL" id="TBU22751.1"/>
    </source>
</evidence>
<proteinExistence type="predicted"/>
<name>A0A4Q9M4E6_9APHY</name>
<evidence type="ECO:0000313" key="1">
    <source>
        <dbReference type="EMBL" id="TBU21097.1"/>
    </source>
</evidence>
<accession>A0A4Q9M4E6</accession>